<feature type="coiled-coil region" evidence="1">
    <location>
        <begin position="92"/>
        <end position="119"/>
    </location>
</feature>
<accession>A0ABD2NGL9</accession>
<sequence length="143" mass="17001">MTREPDFRNESVFRHLSNSLPDKKKNWTQLNGYNLICSRIYKKNYENSLPKIATDTPVKNKINHPTDEAEMESEIFIQDEFDLLSGSQPSIEHQFQEKLEDFKRRNDELQQLLLKEDHDKEILVGELNDQIRQLQEDVQDKLL</sequence>
<proteinExistence type="predicted"/>
<keyword evidence="1" id="KW-0175">Coiled coil</keyword>
<keyword evidence="3" id="KW-1185">Reference proteome</keyword>
<gene>
    <name evidence="2" type="ORF">HHI36_012894</name>
</gene>
<evidence type="ECO:0000313" key="2">
    <source>
        <dbReference type="EMBL" id="KAL3277550.1"/>
    </source>
</evidence>
<organism evidence="2 3">
    <name type="scientific">Cryptolaemus montrouzieri</name>
    <dbReference type="NCBI Taxonomy" id="559131"/>
    <lineage>
        <taxon>Eukaryota</taxon>
        <taxon>Metazoa</taxon>
        <taxon>Ecdysozoa</taxon>
        <taxon>Arthropoda</taxon>
        <taxon>Hexapoda</taxon>
        <taxon>Insecta</taxon>
        <taxon>Pterygota</taxon>
        <taxon>Neoptera</taxon>
        <taxon>Endopterygota</taxon>
        <taxon>Coleoptera</taxon>
        <taxon>Polyphaga</taxon>
        <taxon>Cucujiformia</taxon>
        <taxon>Coccinelloidea</taxon>
        <taxon>Coccinellidae</taxon>
        <taxon>Scymninae</taxon>
        <taxon>Scymnini</taxon>
        <taxon>Cryptolaemus</taxon>
    </lineage>
</organism>
<dbReference type="AlphaFoldDB" id="A0ABD2NGL9"/>
<evidence type="ECO:0000313" key="3">
    <source>
        <dbReference type="Proteomes" id="UP001516400"/>
    </source>
</evidence>
<reference evidence="2 3" key="1">
    <citation type="journal article" date="2021" name="BMC Biol.">
        <title>Horizontally acquired antibacterial genes associated with adaptive radiation of ladybird beetles.</title>
        <authorList>
            <person name="Li H.S."/>
            <person name="Tang X.F."/>
            <person name="Huang Y.H."/>
            <person name="Xu Z.Y."/>
            <person name="Chen M.L."/>
            <person name="Du X.Y."/>
            <person name="Qiu B.Y."/>
            <person name="Chen P.T."/>
            <person name="Zhang W."/>
            <person name="Slipinski A."/>
            <person name="Escalona H.E."/>
            <person name="Waterhouse R.M."/>
            <person name="Zwick A."/>
            <person name="Pang H."/>
        </authorList>
    </citation>
    <scope>NUCLEOTIDE SEQUENCE [LARGE SCALE GENOMIC DNA]</scope>
    <source>
        <strain evidence="2">SYSU2018</strain>
    </source>
</reference>
<name>A0ABD2NGL9_9CUCU</name>
<dbReference type="EMBL" id="JABFTP020000103">
    <property type="protein sequence ID" value="KAL3277550.1"/>
    <property type="molecule type" value="Genomic_DNA"/>
</dbReference>
<protein>
    <submittedName>
        <fullName evidence="2">Uncharacterized protein</fullName>
    </submittedName>
</protein>
<comment type="caution">
    <text evidence="2">The sequence shown here is derived from an EMBL/GenBank/DDBJ whole genome shotgun (WGS) entry which is preliminary data.</text>
</comment>
<evidence type="ECO:0000256" key="1">
    <source>
        <dbReference type="SAM" id="Coils"/>
    </source>
</evidence>
<dbReference type="Proteomes" id="UP001516400">
    <property type="component" value="Unassembled WGS sequence"/>
</dbReference>